<accession>A0AAE8YN73</accession>
<organism evidence="1 2">
    <name type="scientific">Bacillus phage vB_BanS_Chewbecca</name>
    <dbReference type="NCBI Taxonomy" id="2894786"/>
    <lineage>
        <taxon>Viruses</taxon>
        <taxon>Duplodnaviria</taxon>
        <taxon>Heunggongvirae</taxon>
        <taxon>Uroviricota</taxon>
        <taxon>Caudoviricetes</taxon>
        <taxon>Joanripponvirinae</taxon>
        <taxon>Tsamsavirus</taxon>
        <taxon>Tsamsavirus chewbecca</taxon>
    </lineage>
</organism>
<gene>
    <name evidence="1" type="ORF">CHEWBECCA_65</name>
</gene>
<name>A0AAE8YN73_9CAUD</name>
<protein>
    <submittedName>
        <fullName evidence="1">Uncharacterized protein</fullName>
    </submittedName>
</protein>
<dbReference type="Gene3D" id="3.40.50.300">
    <property type="entry name" value="P-loop containing nucleotide triphosphate hydrolases"/>
    <property type="match status" value="1"/>
</dbReference>
<evidence type="ECO:0000313" key="2">
    <source>
        <dbReference type="Proteomes" id="UP000827751"/>
    </source>
</evidence>
<keyword evidence="2" id="KW-1185">Reference proteome</keyword>
<sequence>MPRIIILEGTRGTGKSTLARELRQKLPETTLINFTGFHKDGEEGLSKVEDYYSAWIGAFFKLLKHDSTYVFDRCFFSEKVYSKLYKDYNFTGSYDVLCDKLTDLADMGVKIDIIYLTVESKFDLKERLNRDKVPFASVKESVEESLKQQEEYNKVIDSFYYNYASYTENIKIHKVDTTGKWAEHVEEEVINIIKTAQ</sequence>
<dbReference type="EMBL" id="OK499972">
    <property type="protein sequence ID" value="UGO46148.1"/>
    <property type="molecule type" value="Genomic_DNA"/>
</dbReference>
<dbReference type="Proteomes" id="UP000827751">
    <property type="component" value="Segment"/>
</dbReference>
<dbReference type="InterPro" id="IPR027417">
    <property type="entry name" value="P-loop_NTPase"/>
</dbReference>
<evidence type="ECO:0000313" key="1">
    <source>
        <dbReference type="EMBL" id="UGO46148.1"/>
    </source>
</evidence>
<proteinExistence type="predicted"/>
<dbReference type="SUPFAM" id="SSF52540">
    <property type="entry name" value="P-loop containing nucleoside triphosphate hydrolases"/>
    <property type="match status" value="1"/>
</dbReference>
<reference evidence="1 2" key="1">
    <citation type="submission" date="2021-10" db="EMBL/GenBank/DDBJ databases">
        <authorList>
            <person name="Lavering E.D."/>
            <person name="James R."/>
            <person name="Fairhom J.D."/>
            <person name="Ogilvie B.H."/>
            <person name="Thurgood T.L."/>
            <person name="Robison R.A."/>
            <person name="Grose J.H."/>
        </authorList>
    </citation>
    <scope>NUCLEOTIDE SEQUENCE [LARGE SCALE GENOMIC DNA]</scope>
</reference>